<evidence type="ECO:0008006" key="4">
    <source>
        <dbReference type="Google" id="ProtNLM"/>
    </source>
</evidence>
<name>A0AAE8MMZ8_9HYPO</name>
<dbReference type="AlphaFoldDB" id="A0AAE8MMZ8"/>
<sequence>MCGNYVDNLLPSTVVCKSFSFKASTNTCTLYKAKISEMNVVTCSIADEQDFYDFDVCYSCQEGGASTTEAATTTAQSAATTETAGTTTNESVSGSATTVETDRFWFCYYDRGGF</sequence>
<keyword evidence="3" id="KW-1185">Reference proteome</keyword>
<protein>
    <recommendedName>
        <fullName evidence="4">Apple domain-containing protein</fullName>
    </recommendedName>
</protein>
<reference evidence="2" key="1">
    <citation type="submission" date="2018-03" db="EMBL/GenBank/DDBJ databases">
        <authorList>
            <person name="Guldener U."/>
        </authorList>
    </citation>
    <scope>NUCLEOTIDE SEQUENCE</scope>
</reference>
<comment type="caution">
    <text evidence="2">The sequence shown here is derived from an EMBL/GenBank/DDBJ whole genome shotgun (WGS) entry which is preliminary data.</text>
</comment>
<evidence type="ECO:0000313" key="2">
    <source>
        <dbReference type="EMBL" id="SPJ92413.1"/>
    </source>
</evidence>
<dbReference type="EMBL" id="ONZP01000960">
    <property type="protein sequence ID" value="SPJ92413.1"/>
    <property type="molecule type" value="Genomic_DNA"/>
</dbReference>
<organism evidence="2 3">
    <name type="scientific">Fusarium torulosum</name>
    <dbReference type="NCBI Taxonomy" id="33205"/>
    <lineage>
        <taxon>Eukaryota</taxon>
        <taxon>Fungi</taxon>
        <taxon>Dikarya</taxon>
        <taxon>Ascomycota</taxon>
        <taxon>Pezizomycotina</taxon>
        <taxon>Sordariomycetes</taxon>
        <taxon>Hypocreomycetidae</taxon>
        <taxon>Hypocreales</taxon>
        <taxon>Nectriaceae</taxon>
        <taxon>Fusarium</taxon>
    </lineage>
</organism>
<feature type="compositionally biased region" description="Low complexity" evidence="1">
    <location>
        <begin position="71"/>
        <end position="88"/>
    </location>
</feature>
<feature type="region of interest" description="Disordered" evidence="1">
    <location>
        <begin position="71"/>
        <end position="94"/>
    </location>
</feature>
<gene>
    <name evidence="2" type="ORF">FTOL_13699</name>
</gene>
<proteinExistence type="predicted"/>
<accession>A0AAE8MMZ8</accession>
<dbReference type="Proteomes" id="UP001187734">
    <property type="component" value="Unassembled WGS sequence"/>
</dbReference>
<evidence type="ECO:0000313" key="3">
    <source>
        <dbReference type="Proteomes" id="UP001187734"/>
    </source>
</evidence>
<evidence type="ECO:0000256" key="1">
    <source>
        <dbReference type="SAM" id="MobiDB-lite"/>
    </source>
</evidence>